<proteinExistence type="predicted"/>
<evidence type="ECO:0000313" key="1">
    <source>
        <dbReference type="EMBL" id="GAX23735.1"/>
    </source>
</evidence>
<comment type="caution">
    <text evidence="1">The sequence shown here is derived from an EMBL/GenBank/DDBJ whole genome shotgun (WGS) entry which is preliminary data.</text>
</comment>
<dbReference type="OrthoDB" id="47189at2759"/>
<accession>A0A1Z5KC58</accession>
<dbReference type="InParanoid" id="A0A1Z5KC58"/>
<keyword evidence="2" id="KW-1185">Reference proteome</keyword>
<dbReference type="EMBL" id="BDSP01000203">
    <property type="protein sequence ID" value="GAX23735.1"/>
    <property type="molecule type" value="Genomic_DNA"/>
</dbReference>
<name>A0A1Z5KC58_FISSO</name>
<dbReference type="Proteomes" id="UP000198406">
    <property type="component" value="Unassembled WGS sequence"/>
</dbReference>
<protein>
    <submittedName>
        <fullName evidence="1">16S rRNA (Guanine1516-N2)-methyltransferase</fullName>
        <ecNumber evidence="1">2.1.1.242</ecNumber>
    </submittedName>
</protein>
<dbReference type="InterPro" id="IPR007536">
    <property type="entry name" value="16SrRNA_methylTrfase_J"/>
</dbReference>
<organism evidence="1 2">
    <name type="scientific">Fistulifera solaris</name>
    <name type="common">Oleaginous diatom</name>
    <dbReference type="NCBI Taxonomy" id="1519565"/>
    <lineage>
        <taxon>Eukaryota</taxon>
        <taxon>Sar</taxon>
        <taxon>Stramenopiles</taxon>
        <taxon>Ochrophyta</taxon>
        <taxon>Bacillariophyta</taxon>
        <taxon>Bacillariophyceae</taxon>
        <taxon>Bacillariophycidae</taxon>
        <taxon>Naviculales</taxon>
        <taxon>Naviculaceae</taxon>
        <taxon>Fistulifera</taxon>
    </lineage>
</organism>
<reference evidence="1 2" key="1">
    <citation type="journal article" date="2015" name="Plant Cell">
        <title>Oil accumulation by the oleaginous diatom Fistulifera solaris as revealed by the genome and transcriptome.</title>
        <authorList>
            <person name="Tanaka T."/>
            <person name="Maeda Y."/>
            <person name="Veluchamy A."/>
            <person name="Tanaka M."/>
            <person name="Abida H."/>
            <person name="Marechal E."/>
            <person name="Bowler C."/>
            <person name="Muto M."/>
            <person name="Sunaga Y."/>
            <person name="Tanaka M."/>
            <person name="Yoshino T."/>
            <person name="Taniguchi T."/>
            <person name="Fukuda Y."/>
            <person name="Nemoto M."/>
            <person name="Matsumoto M."/>
            <person name="Wong P.S."/>
            <person name="Aburatani S."/>
            <person name="Fujibuchi W."/>
        </authorList>
    </citation>
    <scope>NUCLEOTIDE SEQUENCE [LARGE SCALE GENOMIC DNA]</scope>
    <source>
        <strain evidence="1 2">JPCC DA0580</strain>
    </source>
</reference>
<dbReference type="Pfam" id="PF04445">
    <property type="entry name" value="SAM_MT"/>
    <property type="match status" value="1"/>
</dbReference>
<evidence type="ECO:0000313" key="2">
    <source>
        <dbReference type="Proteomes" id="UP000198406"/>
    </source>
</evidence>
<dbReference type="CDD" id="cd02440">
    <property type="entry name" value="AdoMet_MTases"/>
    <property type="match status" value="1"/>
</dbReference>
<dbReference type="EC" id="2.1.1.242" evidence="1"/>
<dbReference type="SUPFAM" id="SSF53335">
    <property type="entry name" value="S-adenosyl-L-methionine-dependent methyltransferases"/>
    <property type="match status" value="1"/>
</dbReference>
<dbReference type="InterPro" id="IPR029063">
    <property type="entry name" value="SAM-dependent_MTases_sf"/>
</dbReference>
<dbReference type="AlphaFoldDB" id="A0A1Z5KC58"/>
<gene>
    <name evidence="1" type="ORF">FisN_12Hu312</name>
</gene>
<keyword evidence="1" id="KW-0489">Methyltransferase</keyword>
<dbReference type="PANTHER" id="PTHR36112:SF1">
    <property type="entry name" value="RIBOSOMAL RNA SMALL SUBUNIT METHYLTRANSFERASE J"/>
    <property type="match status" value="1"/>
</dbReference>
<sequence length="234" mass="26293">MNPFFVDLFPPVKSRLGKRASGESGRDLLIKAVGLPNRCMSDVTIYDLTAGFGQDSLLMAKIGARQVYMVERNPIVACLLKDALRRLVLLSEASCIRDSIRREAFDLANRLHLIHDDGLNVAKAVLTADIESRPEIIYLDPMFPERKKSASVKKNMQILHKLLGCQDVELGERLKQEHELLLLSLEATRQRVVVKRPKNAPELGRESSSAHSYALPNPMYGLDGPVCRWDVYVK</sequence>
<dbReference type="GO" id="GO:0008990">
    <property type="term" value="F:rRNA (guanine-N2-)-methyltransferase activity"/>
    <property type="evidence" value="ECO:0007669"/>
    <property type="project" value="InterPro"/>
</dbReference>
<keyword evidence="1" id="KW-0808">Transferase</keyword>
<dbReference type="Gene3D" id="3.40.50.150">
    <property type="entry name" value="Vaccinia Virus protein VP39"/>
    <property type="match status" value="1"/>
</dbReference>
<dbReference type="PANTHER" id="PTHR36112">
    <property type="entry name" value="RIBOSOMAL RNA SMALL SUBUNIT METHYLTRANSFERASE J"/>
    <property type="match status" value="1"/>
</dbReference>